<evidence type="ECO:0000259" key="2">
    <source>
        <dbReference type="Pfam" id="PF03713"/>
    </source>
</evidence>
<dbReference type="Gene3D" id="1.20.1260.10">
    <property type="match status" value="1"/>
</dbReference>
<name>A0A7X0KMA7_9HYPH</name>
<organism evidence="3 4">
    <name type="scientific">Aminobacter aganoensis</name>
    <dbReference type="NCBI Taxonomy" id="83264"/>
    <lineage>
        <taxon>Bacteria</taxon>
        <taxon>Pseudomonadati</taxon>
        <taxon>Pseudomonadota</taxon>
        <taxon>Alphaproteobacteria</taxon>
        <taxon>Hyphomicrobiales</taxon>
        <taxon>Phyllobacteriaceae</taxon>
        <taxon>Aminobacter</taxon>
    </lineage>
</organism>
<keyword evidence="4" id="KW-1185">Reference proteome</keyword>
<sequence length="130" mass="13922">MNLMKKIVLSLMAAGMLVAVMLETASAQMDHGGHAMGMTAPATDSASAQAYKAAMDEMHKAMLAIEYSGDADVDFARGMIPHHQAAIDMAKVQIEHGKNPEMRKLAEAVIAAQEAEIKEMEAWLAANPVK</sequence>
<dbReference type="InterPro" id="IPR005183">
    <property type="entry name" value="DUF305_CopM-like"/>
</dbReference>
<dbReference type="RefSeq" id="WP_184700315.1">
    <property type="nucleotide sequence ID" value="NZ_BAABEG010000001.1"/>
</dbReference>
<dbReference type="Pfam" id="PF03713">
    <property type="entry name" value="DUF305"/>
    <property type="match status" value="1"/>
</dbReference>
<comment type="caution">
    <text evidence="3">The sequence shown here is derived from an EMBL/GenBank/DDBJ whole genome shotgun (WGS) entry which is preliminary data.</text>
</comment>
<dbReference type="InterPro" id="IPR012347">
    <property type="entry name" value="Ferritin-like"/>
</dbReference>
<feature type="signal peptide" evidence="1">
    <location>
        <begin position="1"/>
        <end position="27"/>
    </location>
</feature>
<reference evidence="3 4" key="1">
    <citation type="submission" date="2020-08" db="EMBL/GenBank/DDBJ databases">
        <title>Genomic Encyclopedia of Type Strains, Phase IV (KMG-IV): sequencing the most valuable type-strain genomes for metagenomic binning, comparative biology and taxonomic classification.</title>
        <authorList>
            <person name="Goeker M."/>
        </authorList>
    </citation>
    <scope>NUCLEOTIDE SEQUENCE [LARGE SCALE GENOMIC DNA]</scope>
    <source>
        <strain evidence="3 4">DSM 7051</strain>
    </source>
</reference>
<evidence type="ECO:0000313" key="3">
    <source>
        <dbReference type="EMBL" id="MBB6355936.1"/>
    </source>
</evidence>
<keyword evidence="1" id="KW-0732">Signal</keyword>
<feature type="domain" description="DUF305" evidence="2">
    <location>
        <begin position="31"/>
        <end position="124"/>
    </location>
</feature>
<dbReference type="EMBL" id="JACHOU010000010">
    <property type="protein sequence ID" value="MBB6355936.1"/>
    <property type="molecule type" value="Genomic_DNA"/>
</dbReference>
<accession>A0A7X0KMA7</accession>
<evidence type="ECO:0000313" key="4">
    <source>
        <dbReference type="Proteomes" id="UP000536262"/>
    </source>
</evidence>
<dbReference type="PANTHER" id="PTHR36933">
    <property type="entry name" value="SLL0788 PROTEIN"/>
    <property type="match status" value="1"/>
</dbReference>
<feature type="chain" id="PRO_5030677713" evidence="1">
    <location>
        <begin position="28"/>
        <end position="130"/>
    </location>
</feature>
<proteinExistence type="predicted"/>
<protein>
    <submittedName>
        <fullName evidence="3">Uncharacterized protein (DUF305 family)</fullName>
    </submittedName>
</protein>
<dbReference type="PANTHER" id="PTHR36933:SF1">
    <property type="entry name" value="SLL0788 PROTEIN"/>
    <property type="match status" value="1"/>
</dbReference>
<dbReference type="Proteomes" id="UP000536262">
    <property type="component" value="Unassembled WGS sequence"/>
</dbReference>
<dbReference type="AlphaFoldDB" id="A0A7X0KMA7"/>
<evidence type="ECO:0000256" key="1">
    <source>
        <dbReference type="SAM" id="SignalP"/>
    </source>
</evidence>
<gene>
    <name evidence="3" type="ORF">GGR00_003741</name>
</gene>